<proteinExistence type="inferred from homology"/>
<protein>
    <submittedName>
        <fullName evidence="3">DgyrCDS2334</fullName>
    </submittedName>
</protein>
<evidence type="ECO:0000313" key="3">
    <source>
        <dbReference type="EMBL" id="CAD5113143.1"/>
    </source>
</evidence>
<dbReference type="GO" id="GO:0008017">
    <property type="term" value="F:microtubule binding"/>
    <property type="evidence" value="ECO:0007669"/>
    <property type="project" value="InterPro"/>
</dbReference>
<name>A0A7I8VF36_9ANNE</name>
<sequence length="283" mass="32475">MDVKEAVVGGQKDYYPRKNINKRKAIVQKENGIFYEHLRNDMKTTHGESFPPRENSVARTLPFIPVNKRETLAALENKTVTRSDYVNFGNQARSKPILPKSNSVVSKEPMQSTTSYQESHTPKPVSPMTKPEWAQKKPYEAPVNKLPDVTTYKETFVKMQTPRPDPKKHDDNEIFSKENVNYRTMYENAYSSRQNSKKRMPIKHIDNIQLSSDKFQGASVYKDHYNGYDKKQTFSKAKTMTEMTEKYSKMTAPAEENCQDVGAQSKPVRLAPLTNRPSLPSQS</sequence>
<feature type="compositionally biased region" description="Basic and acidic residues" evidence="2">
    <location>
        <begin position="164"/>
        <end position="176"/>
    </location>
</feature>
<comment type="caution">
    <text evidence="3">The sequence shown here is derived from an EMBL/GenBank/DDBJ whole genome shotgun (WGS) entry which is preliminary data.</text>
</comment>
<keyword evidence="4" id="KW-1185">Reference proteome</keyword>
<dbReference type="PANTHER" id="PTHR31516">
    <property type="entry name" value="STABILIZER OF AXONEMAL MICROTUBULES 2"/>
    <property type="match status" value="1"/>
</dbReference>
<comment type="similarity">
    <text evidence="1">Belongs to the FAM154 family.</text>
</comment>
<feature type="region of interest" description="Disordered" evidence="2">
    <location>
        <begin position="251"/>
        <end position="283"/>
    </location>
</feature>
<dbReference type="Proteomes" id="UP000549394">
    <property type="component" value="Unassembled WGS sequence"/>
</dbReference>
<accession>A0A7I8VF36</accession>
<feature type="region of interest" description="Disordered" evidence="2">
    <location>
        <begin position="157"/>
        <end position="176"/>
    </location>
</feature>
<feature type="region of interest" description="Disordered" evidence="2">
    <location>
        <begin position="101"/>
        <end position="135"/>
    </location>
</feature>
<dbReference type="PANTHER" id="PTHR31516:SF17">
    <property type="entry name" value="STABILIZER OF AXONEMAL MICROTUBULES 2"/>
    <property type="match status" value="1"/>
</dbReference>
<dbReference type="EMBL" id="CAJFCJ010000003">
    <property type="protein sequence ID" value="CAD5113143.1"/>
    <property type="molecule type" value="Genomic_DNA"/>
</dbReference>
<evidence type="ECO:0000313" key="4">
    <source>
        <dbReference type="Proteomes" id="UP000549394"/>
    </source>
</evidence>
<gene>
    <name evidence="3" type="ORF">DGYR_LOCUS2179</name>
</gene>
<dbReference type="AlphaFoldDB" id="A0A7I8VF36"/>
<dbReference type="OrthoDB" id="365640at2759"/>
<dbReference type="GO" id="GO:0005856">
    <property type="term" value="C:cytoskeleton"/>
    <property type="evidence" value="ECO:0007669"/>
    <property type="project" value="TreeGrafter"/>
</dbReference>
<evidence type="ECO:0000256" key="1">
    <source>
        <dbReference type="ARBA" id="ARBA00008738"/>
    </source>
</evidence>
<feature type="compositionally biased region" description="Polar residues" evidence="2">
    <location>
        <begin position="101"/>
        <end position="119"/>
    </location>
</feature>
<organism evidence="3 4">
    <name type="scientific">Dimorphilus gyrociliatus</name>
    <dbReference type="NCBI Taxonomy" id="2664684"/>
    <lineage>
        <taxon>Eukaryota</taxon>
        <taxon>Metazoa</taxon>
        <taxon>Spiralia</taxon>
        <taxon>Lophotrochozoa</taxon>
        <taxon>Annelida</taxon>
        <taxon>Polychaeta</taxon>
        <taxon>Polychaeta incertae sedis</taxon>
        <taxon>Dinophilidae</taxon>
        <taxon>Dimorphilus</taxon>
    </lineage>
</organism>
<dbReference type="InterPro" id="IPR033336">
    <property type="entry name" value="SAXO1/2"/>
</dbReference>
<reference evidence="3 4" key="1">
    <citation type="submission" date="2020-08" db="EMBL/GenBank/DDBJ databases">
        <authorList>
            <person name="Hejnol A."/>
        </authorList>
    </citation>
    <scope>NUCLEOTIDE SEQUENCE [LARGE SCALE GENOMIC DNA]</scope>
</reference>
<evidence type="ECO:0000256" key="2">
    <source>
        <dbReference type="SAM" id="MobiDB-lite"/>
    </source>
</evidence>